<dbReference type="InterPro" id="IPR016163">
    <property type="entry name" value="Ald_DH_C"/>
</dbReference>
<evidence type="ECO:0000256" key="3">
    <source>
        <dbReference type="ARBA" id="ARBA00023027"/>
    </source>
</evidence>
<feature type="active site" evidence="4">
    <location>
        <position position="258"/>
    </location>
</feature>
<organism evidence="7 8">
    <name type="scientific">Oopsacas minuta</name>
    <dbReference type="NCBI Taxonomy" id="111878"/>
    <lineage>
        <taxon>Eukaryota</taxon>
        <taxon>Metazoa</taxon>
        <taxon>Porifera</taxon>
        <taxon>Hexactinellida</taxon>
        <taxon>Hexasterophora</taxon>
        <taxon>Lyssacinosida</taxon>
        <taxon>Leucopsacidae</taxon>
        <taxon>Oopsacas</taxon>
    </lineage>
</organism>
<protein>
    <submittedName>
        <fullName evidence="7">Aldehyde dehydrogenase family 8 member A1-like</fullName>
    </submittedName>
</protein>
<accession>A0AAV7JJB6</accession>
<evidence type="ECO:0000259" key="6">
    <source>
        <dbReference type="Pfam" id="PF00171"/>
    </source>
</evidence>
<dbReference type="PANTHER" id="PTHR43720:SF2">
    <property type="entry name" value="2-AMINOMUCONIC SEMIALDEHYDE DEHYDROGENASE"/>
    <property type="match status" value="1"/>
</dbReference>
<comment type="similarity">
    <text evidence="1 5">Belongs to the aldehyde dehydrogenase family.</text>
</comment>
<dbReference type="PROSITE" id="PS00070">
    <property type="entry name" value="ALDEHYDE_DEHYDR_CYS"/>
    <property type="match status" value="1"/>
</dbReference>
<keyword evidence="8" id="KW-1185">Reference proteome</keyword>
<dbReference type="CDD" id="cd07093">
    <property type="entry name" value="ALDH_F8_HMSADH"/>
    <property type="match status" value="1"/>
</dbReference>
<dbReference type="Gene3D" id="3.40.605.10">
    <property type="entry name" value="Aldehyde Dehydrogenase, Chain A, domain 1"/>
    <property type="match status" value="1"/>
</dbReference>
<evidence type="ECO:0000256" key="2">
    <source>
        <dbReference type="ARBA" id="ARBA00023002"/>
    </source>
</evidence>
<comment type="caution">
    <text evidence="7">The sequence shown here is derived from an EMBL/GenBank/DDBJ whole genome shotgun (WGS) entry which is preliminary data.</text>
</comment>
<dbReference type="Pfam" id="PF00171">
    <property type="entry name" value="Aldedh"/>
    <property type="match status" value="1"/>
</dbReference>
<evidence type="ECO:0000313" key="8">
    <source>
        <dbReference type="Proteomes" id="UP001165289"/>
    </source>
</evidence>
<dbReference type="AlphaFoldDB" id="A0AAV7JJB6"/>
<evidence type="ECO:0000256" key="4">
    <source>
        <dbReference type="PROSITE-ProRule" id="PRU10007"/>
    </source>
</evidence>
<dbReference type="PANTHER" id="PTHR43720">
    <property type="entry name" value="2-AMINOMUCONIC SEMIALDEHYDE DEHYDROGENASE"/>
    <property type="match status" value="1"/>
</dbReference>
<dbReference type="Gene3D" id="3.40.309.10">
    <property type="entry name" value="Aldehyde Dehydrogenase, Chain A, domain 2"/>
    <property type="match status" value="1"/>
</dbReference>
<dbReference type="FunFam" id="3.40.605.10:FF:000007">
    <property type="entry name" value="NAD/NADP-dependent betaine aldehyde dehydrogenase"/>
    <property type="match status" value="1"/>
</dbReference>
<dbReference type="InterPro" id="IPR016162">
    <property type="entry name" value="Ald_DH_N"/>
</dbReference>
<dbReference type="PROSITE" id="PS00687">
    <property type="entry name" value="ALDEHYDE_DEHYDR_GLU"/>
    <property type="match status" value="1"/>
</dbReference>
<evidence type="ECO:0000313" key="7">
    <source>
        <dbReference type="EMBL" id="KAI6648933.1"/>
    </source>
</evidence>
<dbReference type="InterPro" id="IPR016161">
    <property type="entry name" value="Ald_DH/histidinol_DH"/>
</dbReference>
<dbReference type="InterPro" id="IPR015590">
    <property type="entry name" value="Aldehyde_DH_dom"/>
</dbReference>
<gene>
    <name evidence="7" type="ORF">LOD99_7006</name>
</gene>
<dbReference type="FunFam" id="3.40.309.10:FF:000012">
    <property type="entry name" value="Betaine aldehyde dehydrogenase"/>
    <property type="match status" value="1"/>
</dbReference>
<dbReference type="InterPro" id="IPR029510">
    <property type="entry name" value="Ald_DH_CS_GLU"/>
</dbReference>
<evidence type="ECO:0000256" key="1">
    <source>
        <dbReference type="ARBA" id="ARBA00009986"/>
    </source>
</evidence>
<proteinExistence type="inferred from homology"/>
<keyword evidence="3" id="KW-0520">NAD</keyword>
<dbReference type="GO" id="GO:0016620">
    <property type="term" value="F:oxidoreductase activity, acting on the aldehyde or oxo group of donors, NAD or NADP as acceptor"/>
    <property type="evidence" value="ECO:0007669"/>
    <property type="project" value="InterPro"/>
</dbReference>
<name>A0AAV7JJB6_9METZ</name>
<reference evidence="7 8" key="1">
    <citation type="journal article" date="2023" name="BMC Biol.">
        <title>The compact genome of the sponge Oopsacas minuta (Hexactinellida) is lacking key metazoan core genes.</title>
        <authorList>
            <person name="Santini S."/>
            <person name="Schenkelaars Q."/>
            <person name="Jourda C."/>
            <person name="Duchesne M."/>
            <person name="Belahbib H."/>
            <person name="Rocher C."/>
            <person name="Selva M."/>
            <person name="Riesgo A."/>
            <person name="Vervoort M."/>
            <person name="Leys S.P."/>
            <person name="Kodjabachian L."/>
            <person name="Le Bivic A."/>
            <person name="Borchiellini C."/>
            <person name="Claverie J.M."/>
            <person name="Renard E."/>
        </authorList>
    </citation>
    <scope>NUCLEOTIDE SEQUENCE [LARGE SCALE GENOMIC DNA]</scope>
    <source>
        <strain evidence="7">SPO-2</strain>
    </source>
</reference>
<dbReference type="InterPro" id="IPR016160">
    <property type="entry name" value="Ald_DH_CS_CYS"/>
</dbReference>
<sequence>MSSFKLDLIIPNNKLTNYINGKFSPADNYIDSENPATAQNIFQLPDSNKTEVLAAVESAKTAFLSWSRTPPAKRCKYLLKIADLIEENFEIFVQAESQDQGKTLTTARTIDIPRVLLNFRAFAVTTPDKLETSFHQPETNSINYSLRSPRGVVALISPWNLPLYLLSFKIAPVLAAGCTIVAKPSEMTSWTAWLLARVMEAAGLPPGVCNIVFGRGPTTGMEILRNPCVSAVSFTGSTATGEIVARESAPFHRKLSLELGGKNAGIIFNDVNMEKCLLIMLRSSYANQGEVCLCTSRIYVQEDVFDSFVSKFVDCVKNLVIGPPDDPNSSLGALISQQHWNKVAGYVELAKKEGANILCGHTKDPLPEMPEKNRKGYFMLPTVITKVTDDSRLMKEEIFGPVVCISSFKTEDEVIARANNVKYGLCASIWTENVGRVHRMARDLDVGTVWVNCWLVRALNMPFGGVKDSGVGREGLNHSYEFFTDEKTVCIQHD</sequence>
<evidence type="ECO:0000256" key="5">
    <source>
        <dbReference type="RuleBase" id="RU003345"/>
    </source>
</evidence>
<dbReference type="EMBL" id="JAKMXF010000324">
    <property type="protein sequence ID" value="KAI6648933.1"/>
    <property type="molecule type" value="Genomic_DNA"/>
</dbReference>
<feature type="domain" description="Aldehyde dehydrogenase" evidence="6">
    <location>
        <begin position="28"/>
        <end position="489"/>
    </location>
</feature>
<dbReference type="SUPFAM" id="SSF53720">
    <property type="entry name" value="ALDH-like"/>
    <property type="match status" value="1"/>
</dbReference>
<keyword evidence="2 5" id="KW-0560">Oxidoreductase</keyword>
<dbReference type="Proteomes" id="UP001165289">
    <property type="component" value="Unassembled WGS sequence"/>
</dbReference>